<dbReference type="EMBL" id="GBXM01009381">
    <property type="protein sequence ID" value="JAH99196.1"/>
    <property type="molecule type" value="Transcribed_RNA"/>
</dbReference>
<accession>A0A0E9X9Q5</accession>
<name>A0A0E9X9Q5_ANGAN</name>
<reference evidence="1" key="1">
    <citation type="submission" date="2014-11" db="EMBL/GenBank/DDBJ databases">
        <authorList>
            <person name="Amaro Gonzalez C."/>
        </authorList>
    </citation>
    <scope>NUCLEOTIDE SEQUENCE</scope>
</reference>
<dbReference type="AlphaFoldDB" id="A0A0E9X9Q5"/>
<protein>
    <submittedName>
        <fullName evidence="1">Uncharacterized protein</fullName>
    </submittedName>
</protein>
<proteinExistence type="predicted"/>
<sequence>MITYYSDTSECNLMFEKLSHL</sequence>
<organism evidence="1">
    <name type="scientific">Anguilla anguilla</name>
    <name type="common">European freshwater eel</name>
    <name type="synonym">Muraena anguilla</name>
    <dbReference type="NCBI Taxonomy" id="7936"/>
    <lineage>
        <taxon>Eukaryota</taxon>
        <taxon>Metazoa</taxon>
        <taxon>Chordata</taxon>
        <taxon>Craniata</taxon>
        <taxon>Vertebrata</taxon>
        <taxon>Euteleostomi</taxon>
        <taxon>Actinopterygii</taxon>
        <taxon>Neopterygii</taxon>
        <taxon>Teleostei</taxon>
        <taxon>Anguilliformes</taxon>
        <taxon>Anguillidae</taxon>
        <taxon>Anguilla</taxon>
    </lineage>
</organism>
<evidence type="ECO:0000313" key="1">
    <source>
        <dbReference type="EMBL" id="JAH99196.1"/>
    </source>
</evidence>
<reference evidence="1" key="2">
    <citation type="journal article" date="2015" name="Fish Shellfish Immunol.">
        <title>Early steps in the European eel (Anguilla anguilla)-Vibrio vulnificus interaction in the gills: Role of the RtxA13 toxin.</title>
        <authorList>
            <person name="Callol A."/>
            <person name="Pajuelo D."/>
            <person name="Ebbesson L."/>
            <person name="Teles M."/>
            <person name="MacKenzie S."/>
            <person name="Amaro C."/>
        </authorList>
    </citation>
    <scope>NUCLEOTIDE SEQUENCE</scope>
</reference>